<keyword evidence="3" id="KW-1185">Reference proteome</keyword>
<gene>
    <name evidence="2" type="ORF">QIS99_29935</name>
</gene>
<reference evidence="2 3" key="1">
    <citation type="submission" date="2023-05" db="EMBL/GenBank/DDBJ databases">
        <title>Draft genome sequence of Streptomyces sp. B-S-A8 isolated from a cave soil in Thailand.</title>
        <authorList>
            <person name="Chamroensaksri N."/>
            <person name="Muangham S."/>
        </authorList>
    </citation>
    <scope>NUCLEOTIDE SEQUENCE [LARGE SCALE GENOMIC DNA]</scope>
    <source>
        <strain evidence="2 3">B-S-A8</strain>
    </source>
</reference>
<dbReference type="RefSeq" id="WP_282516862.1">
    <property type="nucleotide sequence ID" value="NZ_JASCIR010000047.1"/>
</dbReference>
<feature type="region of interest" description="Disordered" evidence="1">
    <location>
        <begin position="1"/>
        <end position="22"/>
    </location>
</feature>
<evidence type="ECO:0000256" key="1">
    <source>
        <dbReference type="SAM" id="MobiDB-lite"/>
    </source>
</evidence>
<dbReference type="EMBL" id="JASCIR010000047">
    <property type="protein sequence ID" value="MDI3390380.1"/>
    <property type="molecule type" value="Genomic_DNA"/>
</dbReference>
<sequence>MSLADVTGRHRIPPSPAGAFAPGAAARRRGSAWLLGAAALLRAGAGATCVGAV</sequence>
<proteinExistence type="predicted"/>
<protein>
    <submittedName>
        <fullName evidence="2">Uncharacterized protein</fullName>
    </submittedName>
</protein>
<comment type="caution">
    <text evidence="2">The sequence shown here is derived from an EMBL/GenBank/DDBJ whole genome shotgun (WGS) entry which is preliminary data.</text>
</comment>
<evidence type="ECO:0000313" key="3">
    <source>
        <dbReference type="Proteomes" id="UP001224661"/>
    </source>
</evidence>
<evidence type="ECO:0000313" key="2">
    <source>
        <dbReference type="EMBL" id="MDI3390380.1"/>
    </source>
</evidence>
<accession>A0ABT6S110</accession>
<organism evidence="2 3">
    <name type="scientific">Streptomyces solicavernae</name>
    <dbReference type="NCBI Taxonomy" id="3043614"/>
    <lineage>
        <taxon>Bacteria</taxon>
        <taxon>Bacillati</taxon>
        <taxon>Actinomycetota</taxon>
        <taxon>Actinomycetes</taxon>
        <taxon>Kitasatosporales</taxon>
        <taxon>Streptomycetaceae</taxon>
        <taxon>Streptomyces</taxon>
    </lineage>
</organism>
<dbReference type="Proteomes" id="UP001224661">
    <property type="component" value="Unassembled WGS sequence"/>
</dbReference>
<name>A0ABT6S110_9ACTN</name>